<evidence type="ECO:0000256" key="1">
    <source>
        <dbReference type="SAM" id="MobiDB-lite"/>
    </source>
</evidence>
<organism evidence="3 4">
    <name type="scientific">Agromyces aureus</name>
    <dbReference type="NCBI Taxonomy" id="453304"/>
    <lineage>
        <taxon>Bacteria</taxon>
        <taxon>Bacillati</taxon>
        <taxon>Actinomycetota</taxon>
        <taxon>Actinomycetes</taxon>
        <taxon>Micrococcales</taxon>
        <taxon>Microbacteriaceae</taxon>
        <taxon>Agromyces</taxon>
    </lineage>
</organism>
<evidence type="ECO:0000313" key="4">
    <source>
        <dbReference type="Proteomes" id="UP000078437"/>
    </source>
</evidence>
<feature type="region of interest" description="Disordered" evidence="1">
    <location>
        <begin position="147"/>
        <end position="169"/>
    </location>
</feature>
<keyword evidence="2" id="KW-0812">Transmembrane</keyword>
<keyword evidence="2" id="KW-0472">Membrane</keyword>
<keyword evidence="2" id="KW-1133">Transmembrane helix</keyword>
<feature type="transmembrane region" description="Helical" evidence="2">
    <location>
        <begin position="38"/>
        <end position="64"/>
    </location>
</feature>
<proteinExistence type="predicted"/>
<protein>
    <submittedName>
        <fullName evidence="3">Uncharacterized protein</fullName>
    </submittedName>
</protein>
<dbReference type="KEGG" id="agy:ATC03_19180"/>
<sequence length="169" mass="17956">MSEAIPADLAQPNSVDTDDTDLSGEPTRSRFSRALGRLPYLLSSAPVIVFGILLFFYLVVYAGIASLLGDPGAVSTNTQLILGNYTNVTSSVGAGIAAGGSLTMLKRQRRNHRISQAALDAANEARSFALETHRLLHHLHPEQAAALGQSPGRLAELSTPSPQEPKEQP</sequence>
<reference evidence="4" key="2">
    <citation type="submission" date="2016-01" db="EMBL/GenBank/DDBJ databases">
        <title>Complete genome sequence of Agromyces aureus AR33T and comparison with related organisms.</title>
        <authorList>
            <person name="Corretto E."/>
            <person name="Antonielli L."/>
            <person name="Sessitsch A."/>
            <person name="Brader G."/>
        </authorList>
    </citation>
    <scope>NUCLEOTIDE SEQUENCE [LARGE SCALE GENOMIC DNA]</scope>
    <source>
        <strain evidence="4">AR33</strain>
    </source>
</reference>
<keyword evidence="4" id="KW-1185">Reference proteome</keyword>
<evidence type="ECO:0000313" key="3">
    <source>
        <dbReference type="EMBL" id="ANJ28502.1"/>
    </source>
</evidence>
<dbReference type="EMBL" id="CP013979">
    <property type="protein sequence ID" value="ANJ28502.1"/>
    <property type="molecule type" value="Genomic_DNA"/>
</dbReference>
<feature type="region of interest" description="Disordered" evidence="1">
    <location>
        <begin position="1"/>
        <end position="26"/>
    </location>
</feature>
<dbReference type="AlphaFoldDB" id="A0A191WJV6"/>
<gene>
    <name evidence="3" type="ORF">ATC03_19180</name>
</gene>
<name>A0A191WJV6_9MICO</name>
<feature type="transmembrane region" description="Helical" evidence="2">
    <location>
        <begin position="84"/>
        <end position="105"/>
    </location>
</feature>
<dbReference type="Proteomes" id="UP000078437">
    <property type="component" value="Chromosome"/>
</dbReference>
<reference evidence="3 4" key="1">
    <citation type="journal article" date="2016" name="Int. J. Syst. Evol. Microbiol.">
        <title>Agromyces aureus sp. nov., isolated from the rhizosphere of Salix caprea L. grown in a heavy-metal-contaminated soil.</title>
        <authorList>
            <person name="Corretto E."/>
            <person name="Antonielli L."/>
            <person name="Sessitsch A."/>
            <person name="Compant S."/>
            <person name="Gorfer M."/>
            <person name="Kuffner M."/>
            <person name="Brader G."/>
        </authorList>
    </citation>
    <scope>NUCLEOTIDE SEQUENCE [LARGE SCALE GENOMIC DNA]</scope>
    <source>
        <strain evidence="3 4">AR33</strain>
    </source>
</reference>
<dbReference type="RefSeq" id="WP_067880727.1">
    <property type="nucleotide sequence ID" value="NZ_CP013979.1"/>
</dbReference>
<dbReference type="STRING" id="453304.ATC03_19180"/>
<evidence type="ECO:0000256" key="2">
    <source>
        <dbReference type="SAM" id="Phobius"/>
    </source>
</evidence>
<accession>A0A191WJV6</accession>